<evidence type="ECO:0000256" key="13">
    <source>
        <dbReference type="ARBA" id="ARBA00023237"/>
    </source>
</evidence>
<dbReference type="InterPro" id="IPR010105">
    <property type="entry name" value="TonB_sidphr_rcpt"/>
</dbReference>
<proteinExistence type="inferred from homology"/>
<evidence type="ECO:0000256" key="16">
    <source>
        <dbReference type="SAM" id="MobiDB-lite"/>
    </source>
</evidence>
<dbReference type="InterPro" id="IPR036942">
    <property type="entry name" value="Beta-barrel_TonB_sf"/>
</dbReference>
<keyword evidence="20" id="KW-1185">Reference proteome</keyword>
<keyword evidence="5" id="KW-0410">Iron transport</keyword>
<dbReference type="Gene3D" id="2.40.170.20">
    <property type="entry name" value="TonB-dependent receptor, beta-barrel domain"/>
    <property type="match status" value="1"/>
</dbReference>
<dbReference type="CDD" id="cd01347">
    <property type="entry name" value="ligand_gated_channel"/>
    <property type="match status" value="1"/>
</dbReference>
<dbReference type="PANTHER" id="PTHR32552:SF68">
    <property type="entry name" value="FERRICHROME OUTER MEMBRANE TRANSPORTER_PHAGE RECEPTOR"/>
    <property type="match status" value="1"/>
</dbReference>
<keyword evidence="10 15" id="KW-0798">TonB box</keyword>
<evidence type="ECO:0000256" key="4">
    <source>
        <dbReference type="ARBA" id="ARBA00022452"/>
    </source>
</evidence>
<organism evidence="19 20">
    <name type="scientific">Bradyrhizobium shewense</name>
    <dbReference type="NCBI Taxonomy" id="1761772"/>
    <lineage>
        <taxon>Bacteria</taxon>
        <taxon>Pseudomonadati</taxon>
        <taxon>Pseudomonadota</taxon>
        <taxon>Alphaproteobacteria</taxon>
        <taxon>Hyphomicrobiales</taxon>
        <taxon>Nitrobacteraceae</taxon>
        <taxon>Bradyrhizobium</taxon>
    </lineage>
</organism>
<dbReference type="EMBL" id="FMAI01000002">
    <property type="protein sequence ID" value="SCB18580.1"/>
    <property type="molecule type" value="Genomic_DNA"/>
</dbReference>
<dbReference type="PANTHER" id="PTHR32552">
    <property type="entry name" value="FERRICHROME IRON RECEPTOR-RELATED"/>
    <property type="match status" value="1"/>
</dbReference>
<evidence type="ECO:0000256" key="2">
    <source>
        <dbReference type="ARBA" id="ARBA00009810"/>
    </source>
</evidence>
<keyword evidence="7" id="KW-0732">Signal</keyword>
<keyword evidence="6 14" id="KW-0812">Transmembrane</keyword>
<evidence type="ECO:0000256" key="10">
    <source>
        <dbReference type="ARBA" id="ARBA00023077"/>
    </source>
</evidence>
<dbReference type="InterPro" id="IPR039426">
    <property type="entry name" value="TonB-dep_rcpt-like"/>
</dbReference>
<dbReference type="Pfam" id="PF07715">
    <property type="entry name" value="Plug"/>
    <property type="match status" value="1"/>
</dbReference>
<evidence type="ECO:0000313" key="19">
    <source>
        <dbReference type="EMBL" id="SCB18580.1"/>
    </source>
</evidence>
<evidence type="ECO:0000256" key="3">
    <source>
        <dbReference type="ARBA" id="ARBA00022448"/>
    </source>
</evidence>
<dbReference type="SUPFAM" id="SSF56935">
    <property type="entry name" value="Porins"/>
    <property type="match status" value="1"/>
</dbReference>
<evidence type="ECO:0000256" key="1">
    <source>
        <dbReference type="ARBA" id="ARBA00004571"/>
    </source>
</evidence>
<evidence type="ECO:0000256" key="9">
    <source>
        <dbReference type="ARBA" id="ARBA00023065"/>
    </source>
</evidence>
<dbReference type="FunFam" id="2.40.170.20:FF:000005">
    <property type="entry name" value="TonB-dependent siderophore receptor"/>
    <property type="match status" value="1"/>
</dbReference>
<dbReference type="NCBIfam" id="TIGR01783">
    <property type="entry name" value="TonB-siderophor"/>
    <property type="match status" value="1"/>
</dbReference>
<evidence type="ECO:0000313" key="20">
    <source>
        <dbReference type="Proteomes" id="UP000199184"/>
    </source>
</evidence>
<keyword evidence="8" id="KW-0408">Iron</keyword>
<dbReference type="Proteomes" id="UP000199184">
    <property type="component" value="Unassembled WGS sequence"/>
</dbReference>
<dbReference type="GO" id="GO:0038023">
    <property type="term" value="F:signaling receptor activity"/>
    <property type="evidence" value="ECO:0007669"/>
    <property type="project" value="InterPro"/>
</dbReference>
<evidence type="ECO:0000256" key="6">
    <source>
        <dbReference type="ARBA" id="ARBA00022692"/>
    </source>
</evidence>
<keyword evidence="4 14" id="KW-1134">Transmembrane beta strand</keyword>
<evidence type="ECO:0000256" key="7">
    <source>
        <dbReference type="ARBA" id="ARBA00022729"/>
    </source>
</evidence>
<dbReference type="GO" id="GO:0009279">
    <property type="term" value="C:cell outer membrane"/>
    <property type="evidence" value="ECO:0007669"/>
    <property type="project" value="UniProtKB-SubCell"/>
</dbReference>
<dbReference type="InterPro" id="IPR000531">
    <property type="entry name" value="Beta-barrel_TonB"/>
</dbReference>
<dbReference type="AlphaFoldDB" id="A0A1C3USV1"/>
<dbReference type="FunFam" id="2.170.130.10:FF:000001">
    <property type="entry name" value="Catecholate siderophore TonB-dependent receptor"/>
    <property type="match status" value="1"/>
</dbReference>
<evidence type="ECO:0000259" key="18">
    <source>
        <dbReference type="Pfam" id="PF07715"/>
    </source>
</evidence>
<evidence type="ECO:0000256" key="15">
    <source>
        <dbReference type="RuleBase" id="RU003357"/>
    </source>
</evidence>
<keyword evidence="3 14" id="KW-0813">Transport</keyword>
<sequence length="748" mass="81360">MLSLNAVRHGFLATCSLFVLDAGLDGKSYAQSQLPPVTVDAPKPQQARRAQSARPGAASEMRRSVRRPNPRREAQIAAAAPVSATTLQSAIGPVQGFVATRSATGTKTNTPLIETPQSVSVVTQDQIRDTGARTVGEALAYTAGVQTQPYGFDPRYDQFLIRGFAANQYGNYRDGLRQGNGSFAYFRNEPYGAERIEVMRGPSSVLYGANEAGGMVNYVSKMPLDKRLNEVGLDIGNFDRYQGRFDFSGPSLDNDKLLYRFTGLVRDSGTQIPGTWDDRVFFAPSVTAKLSEDTTLTVLAEYERSKTSMWPYYLRNPVTGVVTNIRLGDPAFDALTQWQASVGYRLEHRFNEALAFRQHVRLGHVSFEGNMVDALSLSPDGRTLNRYAAIFRERLNTFNVDNQIEAKLATGPIKHTVLAGVDYFRQGTTLDYYAGLAPSLDLTNPVYGSSAPTMPLGLMSTNSQTLGQVGLYAQDQMAWGGWRLTIGGRQDFAELSNRNDLTGVTSNSEPSKFTGRAGLLYLFESGLAPYVNYATSFLPLTGTTAPQRGGTPFAPTTGESFEAGIKYQPLGWNSYFTATWFNLTKDNVLTIDPAFPTFSVQTGQVRSRGAELEAVLSLAEGLKGVASYSYTDATVTRSNGLDLGKVPIGVPLQQAAIFLDYTRQNGLLAGFGVGAGARWIGQTWADEVNTIRNPAVTAFDAGVHYDYRGTRLALNARNLSDERVPICNGGTCAFTQGRTVLGSATARW</sequence>
<comment type="subcellular location">
    <subcellularLocation>
        <location evidence="1 14">Cell outer membrane</location>
        <topology evidence="1 14">Multi-pass membrane protein</topology>
    </subcellularLocation>
</comment>
<name>A0A1C3USV1_9BRAD</name>
<protein>
    <submittedName>
        <fullName evidence="19">Iron complex outermembrane recepter protein</fullName>
    </submittedName>
</protein>
<dbReference type="PROSITE" id="PS52016">
    <property type="entry name" value="TONB_DEPENDENT_REC_3"/>
    <property type="match status" value="1"/>
</dbReference>
<evidence type="ECO:0000256" key="14">
    <source>
        <dbReference type="PROSITE-ProRule" id="PRU01360"/>
    </source>
</evidence>
<keyword evidence="11 14" id="KW-0472">Membrane</keyword>
<keyword evidence="13 14" id="KW-0998">Cell outer membrane</keyword>
<accession>A0A1C3USV1</accession>
<keyword evidence="12" id="KW-0675">Receptor</keyword>
<evidence type="ECO:0000256" key="12">
    <source>
        <dbReference type="ARBA" id="ARBA00023170"/>
    </source>
</evidence>
<evidence type="ECO:0000259" key="17">
    <source>
        <dbReference type="Pfam" id="PF00593"/>
    </source>
</evidence>
<evidence type="ECO:0000256" key="8">
    <source>
        <dbReference type="ARBA" id="ARBA00023004"/>
    </source>
</evidence>
<evidence type="ECO:0000256" key="5">
    <source>
        <dbReference type="ARBA" id="ARBA00022496"/>
    </source>
</evidence>
<feature type="domain" description="TonB-dependent receptor plug" evidence="18">
    <location>
        <begin position="112"/>
        <end position="214"/>
    </location>
</feature>
<dbReference type="InterPro" id="IPR037066">
    <property type="entry name" value="Plug_dom_sf"/>
</dbReference>
<dbReference type="InterPro" id="IPR012910">
    <property type="entry name" value="Plug_dom"/>
</dbReference>
<reference evidence="20" key="1">
    <citation type="submission" date="2016-08" db="EMBL/GenBank/DDBJ databases">
        <authorList>
            <person name="Varghese N."/>
            <person name="Submissions Spin"/>
        </authorList>
    </citation>
    <scope>NUCLEOTIDE SEQUENCE [LARGE SCALE GENOMIC DNA]</scope>
    <source>
        <strain evidence="20">ERR11</strain>
    </source>
</reference>
<dbReference type="Gene3D" id="2.170.130.10">
    <property type="entry name" value="TonB-dependent receptor, plug domain"/>
    <property type="match status" value="1"/>
</dbReference>
<feature type="region of interest" description="Disordered" evidence="16">
    <location>
        <begin position="34"/>
        <end position="72"/>
    </location>
</feature>
<comment type="similarity">
    <text evidence="2 14 15">Belongs to the TonB-dependent receptor family.</text>
</comment>
<gene>
    <name evidence="19" type="ORF">GA0061098_1002387</name>
</gene>
<feature type="domain" description="TonB-dependent receptor-like beta-barrel" evidence="17">
    <location>
        <begin position="290"/>
        <end position="719"/>
    </location>
</feature>
<evidence type="ECO:0000256" key="11">
    <source>
        <dbReference type="ARBA" id="ARBA00023136"/>
    </source>
</evidence>
<dbReference type="GO" id="GO:0015891">
    <property type="term" value="P:siderophore transport"/>
    <property type="evidence" value="ECO:0007669"/>
    <property type="project" value="InterPro"/>
</dbReference>
<dbReference type="GO" id="GO:0015344">
    <property type="term" value="F:siderophore uptake transmembrane transporter activity"/>
    <property type="evidence" value="ECO:0007669"/>
    <property type="project" value="TreeGrafter"/>
</dbReference>
<keyword evidence="9" id="KW-0406">Ion transport</keyword>
<dbReference type="Pfam" id="PF00593">
    <property type="entry name" value="TonB_dep_Rec_b-barrel"/>
    <property type="match status" value="1"/>
</dbReference>